<keyword evidence="3" id="KW-1185">Reference proteome</keyword>
<evidence type="ECO:0000313" key="2">
    <source>
        <dbReference type="EMBL" id="KPH76653.1"/>
    </source>
</evidence>
<dbReference type="PATRIC" id="fig|1526658.3.peg.4740"/>
<comment type="caution">
    <text evidence="2">The sequence shown here is derived from an EMBL/GenBank/DDBJ whole genome shotgun (WGS) entry which is preliminary data.</text>
</comment>
<feature type="domain" description="DUF5615" evidence="1">
    <location>
        <begin position="3"/>
        <end position="100"/>
    </location>
</feature>
<dbReference type="InterPro" id="IPR041049">
    <property type="entry name" value="DUF5615"/>
</dbReference>
<evidence type="ECO:0000259" key="1">
    <source>
        <dbReference type="Pfam" id="PF18480"/>
    </source>
</evidence>
<name>A0A0N1F0L1_9HYPH</name>
<dbReference type="Proteomes" id="UP000037822">
    <property type="component" value="Unassembled WGS sequence"/>
</dbReference>
<protein>
    <recommendedName>
        <fullName evidence="1">DUF5615 domain-containing protein</fullName>
    </recommendedName>
</protein>
<sequence length="106" mass="11347">MNDAQLPPALAERLVAAGFEASHVDRIGLGRASDLAIWRQAPALADALITKDIDFVQLARSDATGVAVIWIRIGNVTNAALWRALEPALPEIVAALQAGERIVEIR</sequence>
<dbReference type="EMBL" id="LGSZ01000066">
    <property type="protein sequence ID" value="KPH76653.1"/>
    <property type="molecule type" value="Genomic_DNA"/>
</dbReference>
<dbReference type="AlphaFoldDB" id="A0A0N1F0L1"/>
<gene>
    <name evidence="2" type="ORF">AE618_23180</name>
</gene>
<accession>A0A0N1F0L1</accession>
<dbReference type="Pfam" id="PF18480">
    <property type="entry name" value="DUF5615"/>
    <property type="match status" value="1"/>
</dbReference>
<evidence type="ECO:0000313" key="3">
    <source>
        <dbReference type="Proteomes" id="UP000037822"/>
    </source>
</evidence>
<reference evidence="2 3" key="1">
    <citation type="submission" date="2015-07" db="EMBL/GenBank/DDBJ databases">
        <title>Whole genome sequencing of Bosea vaviloviae isolated from cave pool.</title>
        <authorList>
            <person name="Tan N.E.H."/>
            <person name="Lee Y.P."/>
            <person name="Gan H.M."/>
            <person name="Barton H."/>
            <person name="Savka M.A."/>
        </authorList>
    </citation>
    <scope>NUCLEOTIDE SEQUENCE [LARGE SCALE GENOMIC DNA]</scope>
    <source>
        <strain evidence="2 3">SD260</strain>
    </source>
</reference>
<proteinExistence type="predicted"/>
<organism evidence="2 3">
    <name type="scientific">Bosea vaviloviae</name>
    <dbReference type="NCBI Taxonomy" id="1526658"/>
    <lineage>
        <taxon>Bacteria</taxon>
        <taxon>Pseudomonadati</taxon>
        <taxon>Pseudomonadota</taxon>
        <taxon>Alphaproteobacteria</taxon>
        <taxon>Hyphomicrobiales</taxon>
        <taxon>Boseaceae</taxon>
        <taxon>Bosea</taxon>
    </lineage>
</organism>